<keyword evidence="2" id="KW-1185">Reference proteome</keyword>
<organism evidence="1 2">
    <name type="scientific">Corynebacterium durum F0235</name>
    <dbReference type="NCBI Taxonomy" id="1035195"/>
    <lineage>
        <taxon>Bacteria</taxon>
        <taxon>Bacillati</taxon>
        <taxon>Actinomycetota</taxon>
        <taxon>Actinomycetes</taxon>
        <taxon>Mycobacteriales</taxon>
        <taxon>Corynebacteriaceae</taxon>
        <taxon>Corynebacterium</taxon>
    </lineage>
</organism>
<accession>L1MLG8</accession>
<proteinExistence type="predicted"/>
<name>L1MLG8_9CORY</name>
<comment type="caution">
    <text evidence="1">The sequence shown here is derived from an EMBL/GenBank/DDBJ whole genome shotgun (WGS) entry which is preliminary data.</text>
</comment>
<protein>
    <submittedName>
        <fullName evidence="1">Uncharacterized protein</fullName>
    </submittedName>
</protein>
<dbReference type="Proteomes" id="UP000010445">
    <property type="component" value="Unassembled WGS sequence"/>
</dbReference>
<gene>
    <name evidence="1" type="ORF">HMPREF9997_00442</name>
</gene>
<evidence type="ECO:0000313" key="2">
    <source>
        <dbReference type="Proteomes" id="UP000010445"/>
    </source>
</evidence>
<sequence length="54" mass="6233">MIEASGVNVVDTFDKFDYFRGFFLKSIAISYLEDGKINCHVSLRRMRSIVKIMA</sequence>
<dbReference type="HOGENOM" id="CLU_3042410_0_0_11"/>
<dbReference type="EMBL" id="AMEM01000009">
    <property type="protein sequence ID" value="EKX91781.1"/>
    <property type="molecule type" value="Genomic_DNA"/>
</dbReference>
<evidence type="ECO:0000313" key="1">
    <source>
        <dbReference type="EMBL" id="EKX91781.1"/>
    </source>
</evidence>
<dbReference type="AlphaFoldDB" id="L1MLG8"/>
<reference evidence="1 2" key="1">
    <citation type="submission" date="2012-05" db="EMBL/GenBank/DDBJ databases">
        <authorList>
            <person name="Weinstock G."/>
            <person name="Sodergren E."/>
            <person name="Lobos E.A."/>
            <person name="Fulton L."/>
            <person name="Fulton R."/>
            <person name="Courtney L."/>
            <person name="Fronick C."/>
            <person name="O'Laughlin M."/>
            <person name="Godfrey J."/>
            <person name="Wilson R.M."/>
            <person name="Miner T."/>
            <person name="Farmer C."/>
            <person name="Delehaunty K."/>
            <person name="Cordes M."/>
            <person name="Minx P."/>
            <person name="Tomlinson C."/>
            <person name="Chen J."/>
            <person name="Wollam A."/>
            <person name="Pepin K.H."/>
            <person name="Bhonagiri V."/>
            <person name="Zhang X."/>
            <person name="Suruliraj S."/>
            <person name="Warren W."/>
            <person name="Mitreva M."/>
            <person name="Mardis E.R."/>
            <person name="Wilson R.K."/>
        </authorList>
    </citation>
    <scope>NUCLEOTIDE SEQUENCE [LARGE SCALE GENOMIC DNA]</scope>
    <source>
        <strain evidence="1 2">F0235</strain>
    </source>
</reference>